<accession>A0ACC0PMD2</accession>
<gene>
    <name evidence="1" type="ORF">RHMOL_Rhmol02G0059400</name>
</gene>
<dbReference type="Proteomes" id="UP001062846">
    <property type="component" value="Chromosome 2"/>
</dbReference>
<protein>
    <submittedName>
        <fullName evidence="1">Uncharacterized protein</fullName>
    </submittedName>
</protein>
<keyword evidence="2" id="KW-1185">Reference proteome</keyword>
<organism evidence="1 2">
    <name type="scientific">Rhododendron molle</name>
    <name type="common">Chinese azalea</name>
    <name type="synonym">Azalea mollis</name>
    <dbReference type="NCBI Taxonomy" id="49168"/>
    <lineage>
        <taxon>Eukaryota</taxon>
        <taxon>Viridiplantae</taxon>
        <taxon>Streptophyta</taxon>
        <taxon>Embryophyta</taxon>
        <taxon>Tracheophyta</taxon>
        <taxon>Spermatophyta</taxon>
        <taxon>Magnoliopsida</taxon>
        <taxon>eudicotyledons</taxon>
        <taxon>Gunneridae</taxon>
        <taxon>Pentapetalae</taxon>
        <taxon>asterids</taxon>
        <taxon>Ericales</taxon>
        <taxon>Ericaceae</taxon>
        <taxon>Ericoideae</taxon>
        <taxon>Rhodoreae</taxon>
        <taxon>Rhododendron</taxon>
    </lineage>
</organism>
<sequence>MGDWRSAIWLEEGEVGRWCRGAVERDEIGRNNLVGGGERKGGTEEEVILVGDWDMWGPDLSAKAIYIHLTKRMPNYFCIRVLNLMKQEKTRRVTRLHAICVLQHMLVSDGGELFSRFNSRTVVELRRELLGWLRHFRDGCVAGILCEIGSVLVAQMLPVGKWLELEGFLTRYIQKQSMLP</sequence>
<evidence type="ECO:0000313" key="2">
    <source>
        <dbReference type="Proteomes" id="UP001062846"/>
    </source>
</evidence>
<evidence type="ECO:0000313" key="1">
    <source>
        <dbReference type="EMBL" id="KAI8566665.1"/>
    </source>
</evidence>
<name>A0ACC0PMD2_RHOML</name>
<reference evidence="1" key="1">
    <citation type="submission" date="2022-02" db="EMBL/GenBank/DDBJ databases">
        <title>Plant Genome Project.</title>
        <authorList>
            <person name="Zhang R.-G."/>
        </authorList>
    </citation>
    <scope>NUCLEOTIDE SEQUENCE</scope>
    <source>
        <strain evidence="1">AT1</strain>
    </source>
</reference>
<proteinExistence type="predicted"/>
<comment type="caution">
    <text evidence="1">The sequence shown here is derived from an EMBL/GenBank/DDBJ whole genome shotgun (WGS) entry which is preliminary data.</text>
</comment>
<dbReference type="EMBL" id="CM046389">
    <property type="protein sequence ID" value="KAI8566665.1"/>
    <property type="molecule type" value="Genomic_DNA"/>
</dbReference>